<proteinExistence type="predicted"/>
<keyword evidence="1" id="KW-1133">Transmembrane helix</keyword>
<feature type="transmembrane region" description="Helical" evidence="1">
    <location>
        <begin position="52"/>
        <end position="72"/>
    </location>
</feature>
<keyword evidence="1" id="KW-0812">Transmembrane</keyword>
<dbReference type="EMBL" id="QEQK01000001">
    <property type="protein sequence ID" value="PWN57583.1"/>
    <property type="molecule type" value="Genomic_DNA"/>
</dbReference>
<dbReference type="Proteomes" id="UP000251800">
    <property type="component" value="Unassembled WGS sequence"/>
</dbReference>
<feature type="transmembrane region" description="Helical" evidence="1">
    <location>
        <begin position="84"/>
        <end position="102"/>
    </location>
</feature>
<organism evidence="2 3">
    <name type="scientific">Abyssibacter profundi</name>
    <dbReference type="NCBI Taxonomy" id="2182787"/>
    <lineage>
        <taxon>Bacteria</taxon>
        <taxon>Pseudomonadati</taxon>
        <taxon>Pseudomonadota</taxon>
        <taxon>Gammaproteobacteria</taxon>
        <taxon>Chromatiales</taxon>
        <taxon>Oceanococcaceae</taxon>
        <taxon>Abyssibacter</taxon>
    </lineage>
</organism>
<sequence length="152" mass="16388">MPGAGTAHCPAGAEAVGMRRWSPAARALTLTGWLTTLVSLPLWLGWQSSMPHGWWIAGVLSLPLLAAGPGLWRAKLYTHGWCSLLSLAYMALGLMEVFATSVGRTPAMVHLLAAVALFMGCVLYPRLHNREQAAHAIHRDQTRPAAREPAES</sequence>
<dbReference type="InterPro" id="IPR018643">
    <property type="entry name" value="DUF2069_membrane"/>
</dbReference>
<gene>
    <name evidence="2" type="ORF">DEH80_00115</name>
</gene>
<dbReference type="Pfam" id="PF09842">
    <property type="entry name" value="DUF2069"/>
    <property type="match status" value="1"/>
</dbReference>
<evidence type="ECO:0000313" key="3">
    <source>
        <dbReference type="Proteomes" id="UP000251800"/>
    </source>
</evidence>
<dbReference type="OrthoDB" id="5569826at2"/>
<name>A0A363UQ38_9GAMM</name>
<keyword evidence="1" id="KW-0472">Membrane</keyword>
<comment type="caution">
    <text evidence="2">The sequence shown here is derived from an EMBL/GenBank/DDBJ whole genome shotgun (WGS) entry which is preliminary data.</text>
</comment>
<evidence type="ECO:0000313" key="2">
    <source>
        <dbReference type="EMBL" id="PWN57583.1"/>
    </source>
</evidence>
<evidence type="ECO:0000256" key="1">
    <source>
        <dbReference type="SAM" id="Phobius"/>
    </source>
</evidence>
<keyword evidence="3" id="KW-1185">Reference proteome</keyword>
<accession>A0A363UQ38</accession>
<reference evidence="2 3" key="1">
    <citation type="submission" date="2018-05" db="EMBL/GenBank/DDBJ databases">
        <title>Abyssibacter profundi OUC007T gen. nov., sp. nov, a marine bacterium isolated from seawater of the Mariana Trench.</title>
        <authorList>
            <person name="Zhou S."/>
        </authorList>
    </citation>
    <scope>NUCLEOTIDE SEQUENCE [LARGE SCALE GENOMIC DNA]</scope>
    <source>
        <strain evidence="2 3">OUC007</strain>
    </source>
</reference>
<feature type="transmembrane region" description="Helical" evidence="1">
    <location>
        <begin position="108"/>
        <end position="127"/>
    </location>
</feature>
<protein>
    <recommendedName>
        <fullName evidence="4">DUF2069 domain-containing protein</fullName>
    </recommendedName>
</protein>
<dbReference type="AlphaFoldDB" id="A0A363UQ38"/>
<feature type="transmembrane region" description="Helical" evidence="1">
    <location>
        <begin position="27"/>
        <end position="46"/>
    </location>
</feature>
<evidence type="ECO:0008006" key="4">
    <source>
        <dbReference type="Google" id="ProtNLM"/>
    </source>
</evidence>